<feature type="domain" description="Putative collagen-binding" evidence="1">
    <location>
        <begin position="518"/>
        <end position="588"/>
    </location>
</feature>
<protein>
    <submittedName>
        <fullName evidence="3">Putative collagen-binding domain of a collagenase</fullName>
    </submittedName>
</protein>
<reference evidence="3 4" key="1">
    <citation type="submission" date="2016-11" db="EMBL/GenBank/DDBJ databases">
        <authorList>
            <person name="Jaros S."/>
            <person name="Januszkiewicz K."/>
            <person name="Wedrychowicz H."/>
        </authorList>
    </citation>
    <scope>NUCLEOTIDE SEQUENCE [LARGE SCALE GENOMIC DNA]</scope>
    <source>
        <strain evidence="3 4">DSM 21986</strain>
    </source>
</reference>
<evidence type="ECO:0000259" key="2">
    <source>
        <dbReference type="Pfam" id="PF16586"/>
    </source>
</evidence>
<feature type="domain" description="DUF5060" evidence="2">
    <location>
        <begin position="32"/>
        <end position="114"/>
    </location>
</feature>
<dbReference type="Pfam" id="PF16586">
    <property type="entry name" value="DUF5060"/>
    <property type="match status" value="1"/>
</dbReference>
<gene>
    <name evidence="3" type="ORF">SAMN05443144_11198</name>
</gene>
<dbReference type="InterPro" id="IPR024749">
    <property type="entry name" value="Collagen-bd_put"/>
</dbReference>
<dbReference type="AlphaFoldDB" id="A0A1M5DFM1"/>
<dbReference type="EMBL" id="FQUS01000011">
    <property type="protein sequence ID" value="SHF65654.1"/>
    <property type="molecule type" value="Genomic_DNA"/>
</dbReference>
<sequence length="592" mass="67234">MVVTFLVFPFALVNCKNNPGNNPDNASVTGELKKWHKVTLSFQGPSHSETDENPNPYKDYRLTVTFTHNGQSYNVPGYFAADGDAGETSASQGNIWRVHFTPDAEGTWKWEANFVSGEQIALNTRKEAGNPVEGIHGQTGSFEIQPTDKSGQDFRARGNLAYTGKHYLQFQETGQYYFKTANNVPEVFLQYDGFDNTTSDRGYQPHVKNWNEGDPTWQDGKGKGIIGAVNYMAGQGVNEQYFLTQNNYGDGNEAFPWTGKDNYYQYDCSKLDQWQRVFDYMMQKGVVTHFVLGETEVEMYFEKVENQFPFADSRKLYYREMVARFGYLNGVIWNIGEEQGWDRSENNTYGAATTTEQRKLFAAYVDSLVYKNDMITLHNGPSGTPDVFFDLAGFESINGLSFQGNYEQEENGHGQVLDLYKMSEANNHPWVIHYDEPYMGGKLPELDVRRKKSLWASITAGAAGIGFYNNMDVRLEDFRVLDSIYQTMGHARELFQEHLPFHEMQPADELVSKGWCFAKEGDTYLIYLKDGGSTNVSLPDDNSYQVEWYNPRKGGDLLKGSIESINGEGSHSIGSPPRDNNRDWVCLVMKRD</sequence>
<dbReference type="Gene3D" id="2.60.40.10">
    <property type="entry name" value="Immunoglobulins"/>
    <property type="match status" value="1"/>
</dbReference>
<evidence type="ECO:0000259" key="1">
    <source>
        <dbReference type="Pfam" id="PF12904"/>
    </source>
</evidence>
<dbReference type="InterPro" id="IPR013783">
    <property type="entry name" value="Ig-like_fold"/>
</dbReference>
<dbReference type="Pfam" id="PF12904">
    <property type="entry name" value="Collagen_bind_2"/>
    <property type="match status" value="1"/>
</dbReference>
<dbReference type="Proteomes" id="UP000184041">
    <property type="component" value="Unassembled WGS sequence"/>
</dbReference>
<proteinExistence type="predicted"/>
<organism evidence="3 4">
    <name type="scientific">Fodinibius roseus</name>
    <dbReference type="NCBI Taxonomy" id="1194090"/>
    <lineage>
        <taxon>Bacteria</taxon>
        <taxon>Pseudomonadati</taxon>
        <taxon>Balneolota</taxon>
        <taxon>Balneolia</taxon>
        <taxon>Balneolales</taxon>
        <taxon>Balneolaceae</taxon>
        <taxon>Fodinibius</taxon>
    </lineage>
</organism>
<keyword evidence="4" id="KW-1185">Reference proteome</keyword>
<dbReference type="Gene3D" id="3.20.20.80">
    <property type="entry name" value="Glycosidases"/>
    <property type="match status" value="1"/>
</dbReference>
<dbReference type="InterPro" id="IPR032260">
    <property type="entry name" value="DUF5060"/>
</dbReference>
<evidence type="ECO:0000313" key="4">
    <source>
        <dbReference type="Proteomes" id="UP000184041"/>
    </source>
</evidence>
<evidence type="ECO:0000313" key="3">
    <source>
        <dbReference type="EMBL" id="SHF65654.1"/>
    </source>
</evidence>
<dbReference type="STRING" id="1194090.SAMN05443144_11198"/>
<accession>A0A1M5DFM1</accession>
<name>A0A1M5DFM1_9BACT</name>